<evidence type="ECO:0000256" key="2">
    <source>
        <dbReference type="ARBA" id="ARBA00011245"/>
    </source>
</evidence>
<feature type="non-terminal residue" evidence="8">
    <location>
        <position position="1"/>
    </location>
</feature>
<keyword evidence="5" id="KW-0862">Zinc</keyword>
<dbReference type="OMA" id="CPDLKAQ"/>
<feature type="domain" description="DUF1907" evidence="7">
    <location>
        <begin position="7"/>
        <end position="96"/>
    </location>
</feature>
<keyword evidence="4" id="KW-0378">Hydrolase</keyword>
<comment type="subunit">
    <text evidence="2">Monomer.</text>
</comment>
<evidence type="ECO:0000256" key="4">
    <source>
        <dbReference type="ARBA" id="ARBA00022801"/>
    </source>
</evidence>
<evidence type="ECO:0000256" key="1">
    <source>
        <dbReference type="ARBA" id="ARBA00004123"/>
    </source>
</evidence>
<evidence type="ECO:0000256" key="6">
    <source>
        <dbReference type="ARBA" id="ARBA00023242"/>
    </source>
</evidence>
<evidence type="ECO:0000313" key="8">
    <source>
        <dbReference type="EMBL" id="ELT93303.1"/>
    </source>
</evidence>
<accession>R7THP4</accession>
<dbReference type="PANTHER" id="PTHR13204:SF1">
    <property type="entry name" value="ESTER HYDROLASE C11ORF54"/>
    <property type="match status" value="1"/>
</dbReference>
<name>R7THP4_CAPTE</name>
<reference evidence="8" key="1">
    <citation type="journal article" date="2013" name="Nature">
        <title>Insights into bilaterian evolution from three spiralian genomes.</title>
        <authorList>
            <person name="Simakov O."/>
            <person name="Marletaz F."/>
            <person name="Cho S.J."/>
            <person name="Edsinger-Gonzales E."/>
            <person name="Havlak P."/>
            <person name="Hellsten U."/>
            <person name="Kuo D.H."/>
            <person name="Larsson T."/>
            <person name="Lv J."/>
            <person name="Arendt D."/>
            <person name="Savage R."/>
            <person name="Osoegawa K."/>
            <person name="de Jong P."/>
            <person name="Grimwood J."/>
            <person name="Chapman J.A."/>
            <person name="Shapiro H."/>
            <person name="Aerts A."/>
            <person name="Otillar R.P."/>
            <person name="Terry A.Y."/>
            <person name="Boore J.L."/>
            <person name="Grigoriev I.V."/>
            <person name="Lindberg D.R."/>
            <person name="Seaver E.C."/>
            <person name="Weisblat D.A."/>
            <person name="Putnam N.H."/>
            <person name="Rokhsar D.S."/>
        </authorList>
    </citation>
    <scope>NUCLEOTIDE SEQUENCE</scope>
    <source>
        <strain evidence="8">I ESC-2004</strain>
    </source>
</reference>
<dbReference type="AlphaFoldDB" id="R7THP4"/>
<keyword evidence="3" id="KW-0479">Metal-binding</keyword>
<dbReference type="InterPro" id="IPR015021">
    <property type="entry name" value="C11orf54_DUF1907"/>
</dbReference>
<evidence type="ECO:0000259" key="7">
    <source>
        <dbReference type="SMART" id="SM01168"/>
    </source>
</evidence>
<dbReference type="HOGENOM" id="CLU_149416_0_0_1"/>
<organism evidence="8">
    <name type="scientific">Capitella teleta</name>
    <name type="common">Polychaete worm</name>
    <dbReference type="NCBI Taxonomy" id="283909"/>
    <lineage>
        <taxon>Eukaryota</taxon>
        <taxon>Metazoa</taxon>
        <taxon>Spiralia</taxon>
        <taxon>Lophotrochozoa</taxon>
        <taxon>Annelida</taxon>
        <taxon>Polychaeta</taxon>
        <taxon>Sedentaria</taxon>
        <taxon>Scolecida</taxon>
        <taxon>Capitellidae</taxon>
        <taxon>Capitella</taxon>
    </lineage>
</organism>
<dbReference type="EMBL" id="KB309787">
    <property type="protein sequence ID" value="ELT93303.1"/>
    <property type="molecule type" value="Genomic_DNA"/>
</dbReference>
<dbReference type="GO" id="GO:0005634">
    <property type="term" value="C:nucleus"/>
    <property type="evidence" value="ECO:0007669"/>
    <property type="project" value="UniProtKB-SubCell"/>
</dbReference>
<sequence length="97" mass="10228">LPNIASVLQDGLSRNFGQVEVSVVDCPNLTQEPFGLACEGLGGHPRLADIGGVPNLVPLAQKKKVIFDLSKVPEWTELPDAFMLGAGAGPRHVEGIN</sequence>
<gene>
    <name evidence="8" type="ORF">CAPTEDRAFT_97025</name>
</gene>
<dbReference type="Pfam" id="PF08925">
    <property type="entry name" value="DUF1907"/>
    <property type="match status" value="1"/>
</dbReference>
<feature type="non-terminal residue" evidence="8">
    <location>
        <position position="97"/>
    </location>
</feature>
<dbReference type="SMART" id="SM01168">
    <property type="entry name" value="DUF1907"/>
    <property type="match status" value="1"/>
</dbReference>
<dbReference type="OrthoDB" id="5119241at2759"/>
<evidence type="ECO:0000256" key="3">
    <source>
        <dbReference type="ARBA" id="ARBA00022723"/>
    </source>
</evidence>
<evidence type="ECO:0000256" key="5">
    <source>
        <dbReference type="ARBA" id="ARBA00022833"/>
    </source>
</evidence>
<dbReference type="PANTHER" id="PTHR13204">
    <property type="entry name" value="PTD012 PROTEIN"/>
    <property type="match status" value="1"/>
</dbReference>
<comment type="subcellular location">
    <subcellularLocation>
        <location evidence="1">Nucleus</location>
    </subcellularLocation>
</comment>
<dbReference type="SUPFAM" id="SSF117856">
    <property type="entry name" value="AF0104/ALDC/Ptd012-like"/>
    <property type="match status" value="1"/>
</dbReference>
<dbReference type="GO" id="GO:0016788">
    <property type="term" value="F:hydrolase activity, acting on ester bonds"/>
    <property type="evidence" value="ECO:0007669"/>
    <property type="project" value="TreeGrafter"/>
</dbReference>
<dbReference type="GO" id="GO:0008270">
    <property type="term" value="F:zinc ion binding"/>
    <property type="evidence" value="ECO:0007669"/>
    <property type="project" value="TreeGrafter"/>
</dbReference>
<proteinExistence type="predicted"/>
<protein>
    <recommendedName>
        <fullName evidence="7">DUF1907 domain-containing protein</fullName>
    </recommendedName>
</protein>
<keyword evidence="6" id="KW-0539">Nucleus</keyword>